<dbReference type="InterPro" id="IPR001254">
    <property type="entry name" value="Trypsin_dom"/>
</dbReference>
<evidence type="ECO:0000256" key="2">
    <source>
        <dbReference type="ARBA" id="ARBA00022801"/>
    </source>
</evidence>
<dbReference type="EMBL" id="VCAZ01000143">
    <property type="protein sequence ID" value="TSX85945.1"/>
    <property type="molecule type" value="Genomic_DNA"/>
</dbReference>
<evidence type="ECO:0000256" key="1">
    <source>
        <dbReference type="ARBA" id="ARBA00022670"/>
    </source>
</evidence>
<dbReference type="SMART" id="SM00020">
    <property type="entry name" value="Tryp_SPc"/>
    <property type="match status" value="1"/>
</dbReference>
<dbReference type="GO" id="GO:0004252">
    <property type="term" value="F:serine-type endopeptidase activity"/>
    <property type="evidence" value="ECO:0007669"/>
    <property type="project" value="InterPro"/>
</dbReference>
<organism evidence="7 8">
    <name type="scientific">Bagarius yarrelli</name>
    <name type="common">Goonch</name>
    <name type="synonym">Bagrus yarrelli</name>
    <dbReference type="NCBI Taxonomy" id="175774"/>
    <lineage>
        <taxon>Eukaryota</taxon>
        <taxon>Metazoa</taxon>
        <taxon>Chordata</taxon>
        <taxon>Craniata</taxon>
        <taxon>Vertebrata</taxon>
        <taxon>Euteleostomi</taxon>
        <taxon>Actinopterygii</taxon>
        <taxon>Neopterygii</taxon>
        <taxon>Teleostei</taxon>
        <taxon>Ostariophysi</taxon>
        <taxon>Siluriformes</taxon>
        <taxon>Sisoridae</taxon>
        <taxon>Sisorinae</taxon>
        <taxon>Bagarius</taxon>
    </lineage>
</organism>
<gene>
    <name evidence="7" type="ORF">Baya_13977</name>
</gene>
<feature type="domain" description="Peptidase S1" evidence="6">
    <location>
        <begin position="99"/>
        <end position="328"/>
    </location>
</feature>
<dbReference type="GO" id="GO:0006508">
    <property type="term" value="P:proteolysis"/>
    <property type="evidence" value="ECO:0007669"/>
    <property type="project" value="UniProtKB-KW"/>
</dbReference>
<dbReference type="OrthoDB" id="6380398at2759"/>
<evidence type="ECO:0000313" key="8">
    <source>
        <dbReference type="Proteomes" id="UP000319801"/>
    </source>
</evidence>
<keyword evidence="7" id="KW-0472">Membrane</keyword>
<dbReference type="PROSITE" id="PS50240">
    <property type="entry name" value="TRYPSIN_DOM"/>
    <property type="match status" value="1"/>
</dbReference>
<proteinExistence type="predicted"/>
<evidence type="ECO:0000256" key="5">
    <source>
        <dbReference type="RuleBase" id="RU363034"/>
    </source>
</evidence>
<name>A0A556V764_BAGYA</name>
<dbReference type="PRINTS" id="PR00722">
    <property type="entry name" value="CHYMOTRYPSIN"/>
</dbReference>
<dbReference type="InterPro" id="IPR036055">
    <property type="entry name" value="LDL_receptor-like_sf"/>
</dbReference>
<dbReference type="SUPFAM" id="SSF50494">
    <property type="entry name" value="Trypsin-like serine proteases"/>
    <property type="match status" value="1"/>
</dbReference>
<protein>
    <submittedName>
        <fullName evidence="7">Transmembrane protease serine 4</fullName>
    </submittedName>
</protein>
<dbReference type="CDD" id="cd00112">
    <property type="entry name" value="LDLa"/>
    <property type="match status" value="1"/>
</dbReference>
<dbReference type="InterPro" id="IPR009003">
    <property type="entry name" value="Peptidase_S1_PA"/>
</dbReference>
<comment type="caution">
    <text evidence="7">The sequence shown here is derived from an EMBL/GenBank/DDBJ whole genome shotgun (WGS) entry which is preliminary data.</text>
</comment>
<keyword evidence="3 5" id="KW-0720">Serine protease</keyword>
<accession>A0A556V764</accession>
<keyword evidence="7" id="KW-0812">Transmembrane</keyword>
<evidence type="ECO:0000256" key="3">
    <source>
        <dbReference type="ARBA" id="ARBA00022825"/>
    </source>
</evidence>
<dbReference type="AlphaFoldDB" id="A0A556V764"/>
<dbReference type="Pfam" id="PF00089">
    <property type="entry name" value="Trypsin"/>
    <property type="match status" value="1"/>
</dbReference>
<sequence>MQNPKPPGNKCAPRKKFLLITLCVLVASGILAVAGYLVAQLIQSTYYFCSKSVKFIPLDEACDGKPDCAGGEDESTCISRFISNSTFPDCGPNGAESRIVGGQNTLIEHWPWQVSLQQKGQHTCGGSLLSPYWIITAAHCFTGRAEVSRWRVVAGSTYMTTLRGSAVNQIIIHGDYNSAHNDYDMAMMRVTKPLSLRVTVKPVCLPPYNLGLTKGAPLVVTGWGHLAEDAVLGSAGGRDFSHRPHSVFQSCDLWFQHHSEDDLCRVLYRGNVDVDACQGDSGGPLVYLKERWMLVGVVSWGIGCGRPGLPGVYTNVDQMLNWIYTVMQVIRCNF</sequence>
<evidence type="ECO:0000259" key="6">
    <source>
        <dbReference type="PROSITE" id="PS50240"/>
    </source>
</evidence>
<dbReference type="PANTHER" id="PTHR24252">
    <property type="entry name" value="ACROSIN-RELATED"/>
    <property type="match status" value="1"/>
</dbReference>
<keyword evidence="8" id="KW-1185">Reference proteome</keyword>
<dbReference type="Proteomes" id="UP000319801">
    <property type="component" value="Unassembled WGS sequence"/>
</dbReference>
<dbReference type="Gene3D" id="2.40.10.10">
    <property type="entry name" value="Trypsin-like serine proteases"/>
    <property type="match status" value="1"/>
</dbReference>
<dbReference type="Gene3D" id="4.10.400.10">
    <property type="entry name" value="Low-density Lipoprotein Receptor"/>
    <property type="match status" value="1"/>
</dbReference>
<evidence type="ECO:0000313" key="7">
    <source>
        <dbReference type="EMBL" id="TSX85945.1"/>
    </source>
</evidence>
<dbReference type="InterPro" id="IPR018114">
    <property type="entry name" value="TRYPSIN_HIS"/>
</dbReference>
<dbReference type="InterPro" id="IPR043504">
    <property type="entry name" value="Peptidase_S1_PA_chymotrypsin"/>
</dbReference>
<evidence type="ECO:0000256" key="4">
    <source>
        <dbReference type="ARBA" id="ARBA00023157"/>
    </source>
</evidence>
<dbReference type="CDD" id="cd00190">
    <property type="entry name" value="Tryp_SPc"/>
    <property type="match status" value="1"/>
</dbReference>
<reference evidence="7 8" key="1">
    <citation type="journal article" date="2019" name="Genome Biol. Evol.">
        <title>Whole-Genome Sequencing of the Giant Devil Catfish, Bagarius yarrelli.</title>
        <authorList>
            <person name="Jiang W."/>
            <person name="Lv Y."/>
            <person name="Cheng L."/>
            <person name="Yang K."/>
            <person name="Chao B."/>
            <person name="Wang X."/>
            <person name="Li Y."/>
            <person name="Pan X."/>
            <person name="You X."/>
            <person name="Zhang Y."/>
            <person name="Yang J."/>
            <person name="Li J."/>
            <person name="Zhang X."/>
            <person name="Liu S."/>
            <person name="Sun C."/>
            <person name="Yang J."/>
            <person name="Shi Q."/>
        </authorList>
    </citation>
    <scope>NUCLEOTIDE SEQUENCE [LARGE SCALE GENOMIC DNA]</scope>
    <source>
        <strain evidence="7">JWS20170419001</strain>
        <tissue evidence="7">Muscle</tissue>
    </source>
</reference>
<dbReference type="InterPro" id="IPR001314">
    <property type="entry name" value="Peptidase_S1A"/>
</dbReference>
<dbReference type="PANTHER" id="PTHR24252:SF7">
    <property type="entry name" value="HYALIN"/>
    <property type="match status" value="1"/>
</dbReference>
<keyword evidence="2 5" id="KW-0378">Hydrolase</keyword>
<keyword evidence="1 5" id="KW-0645">Protease</keyword>
<dbReference type="PROSITE" id="PS00135">
    <property type="entry name" value="TRYPSIN_SER"/>
    <property type="match status" value="1"/>
</dbReference>
<dbReference type="InterPro" id="IPR002172">
    <property type="entry name" value="LDrepeatLR_classA_rpt"/>
</dbReference>
<keyword evidence="4" id="KW-1015">Disulfide bond</keyword>
<dbReference type="PROSITE" id="PS00134">
    <property type="entry name" value="TRYPSIN_HIS"/>
    <property type="match status" value="1"/>
</dbReference>
<dbReference type="SUPFAM" id="SSF57424">
    <property type="entry name" value="LDL receptor-like module"/>
    <property type="match status" value="1"/>
</dbReference>
<dbReference type="FunFam" id="2.40.10.10:FF:000003">
    <property type="entry name" value="Transmembrane serine protease 3"/>
    <property type="match status" value="1"/>
</dbReference>
<dbReference type="InterPro" id="IPR033116">
    <property type="entry name" value="TRYPSIN_SER"/>
</dbReference>